<evidence type="ECO:0000313" key="3">
    <source>
        <dbReference type="Proteomes" id="UP001596398"/>
    </source>
</evidence>
<evidence type="ECO:0000256" key="1">
    <source>
        <dbReference type="SAM" id="MobiDB-lite"/>
    </source>
</evidence>
<dbReference type="GeneID" id="79265610"/>
<dbReference type="EMBL" id="JBHTAP010000001">
    <property type="protein sequence ID" value="MFC7233948.1"/>
    <property type="molecule type" value="Genomic_DNA"/>
</dbReference>
<dbReference type="Proteomes" id="UP001596398">
    <property type="component" value="Unassembled WGS sequence"/>
</dbReference>
<keyword evidence="3" id="KW-1185">Reference proteome</keyword>
<gene>
    <name evidence="2" type="ORF">ACFQJ4_01325</name>
</gene>
<protein>
    <submittedName>
        <fullName evidence="2">Uncharacterized protein</fullName>
    </submittedName>
</protein>
<feature type="region of interest" description="Disordered" evidence="1">
    <location>
        <begin position="1"/>
        <end position="23"/>
    </location>
</feature>
<comment type="caution">
    <text evidence="2">The sequence shown here is derived from an EMBL/GenBank/DDBJ whole genome shotgun (WGS) entry which is preliminary data.</text>
</comment>
<sequence length="66" mass="6934">MSVSVDTVRTDGEESDGVPPASWIVGSGASLDVSDVPPARVAAYARRADTEVHFERKGGRTYLVAA</sequence>
<proteinExistence type="predicted"/>
<accession>A0ABD5ZKN9</accession>
<evidence type="ECO:0000313" key="2">
    <source>
        <dbReference type="EMBL" id="MFC7233948.1"/>
    </source>
</evidence>
<organism evidence="2 3">
    <name type="scientific">Halosegnis marinus</name>
    <dbReference type="NCBI Taxonomy" id="3034023"/>
    <lineage>
        <taxon>Archaea</taxon>
        <taxon>Methanobacteriati</taxon>
        <taxon>Methanobacteriota</taxon>
        <taxon>Stenosarchaea group</taxon>
        <taxon>Halobacteria</taxon>
        <taxon>Halobacteriales</taxon>
        <taxon>Natronomonadaceae</taxon>
        <taxon>Halosegnis</taxon>
    </lineage>
</organism>
<name>A0ABD5ZKN9_9EURY</name>
<reference evidence="2 3" key="1">
    <citation type="journal article" date="2019" name="Int. J. Syst. Evol. Microbiol.">
        <title>The Global Catalogue of Microorganisms (GCM) 10K type strain sequencing project: providing services to taxonomists for standard genome sequencing and annotation.</title>
        <authorList>
            <consortium name="The Broad Institute Genomics Platform"/>
            <consortium name="The Broad Institute Genome Sequencing Center for Infectious Disease"/>
            <person name="Wu L."/>
            <person name="Ma J."/>
        </authorList>
    </citation>
    <scope>NUCLEOTIDE SEQUENCE [LARGE SCALE GENOMIC DNA]</scope>
    <source>
        <strain evidence="2 3">DT85</strain>
    </source>
</reference>
<dbReference type="RefSeq" id="WP_276234939.1">
    <property type="nucleotide sequence ID" value="NZ_CP119802.1"/>
</dbReference>
<dbReference type="AlphaFoldDB" id="A0ABD5ZKN9"/>